<accession>A0ABQ8XWJ7</accession>
<gene>
    <name evidence="1" type="ORF">M0813_27821</name>
</gene>
<organism evidence="1 2">
    <name type="scientific">Anaeramoeba flamelloides</name>
    <dbReference type="NCBI Taxonomy" id="1746091"/>
    <lineage>
        <taxon>Eukaryota</taxon>
        <taxon>Metamonada</taxon>
        <taxon>Anaeramoebidae</taxon>
        <taxon>Anaeramoeba</taxon>
    </lineage>
</organism>
<evidence type="ECO:0000313" key="1">
    <source>
        <dbReference type="EMBL" id="KAJ6236434.1"/>
    </source>
</evidence>
<name>A0ABQ8XWJ7_9EUKA</name>
<dbReference type="Proteomes" id="UP001150062">
    <property type="component" value="Unassembled WGS sequence"/>
</dbReference>
<comment type="caution">
    <text evidence="1">The sequence shown here is derived from an EMBL/GenBank/DDBJ whole genome shotgun (WGS) entry which is preliminary data.</text>
</comment>
<protein>
    <submittedName>
        <fullName evidence="1">Uncharacterized protein</fullName>
    </submittedName>
</protein>
<proteinExistence type="predicted"/>
<dbReference type="EMBL" id="JAOAOG010000243">
    <property type="protein sequence ID" value="KAJ6236434.1"/>
    <property type="molecule type" value="Genomic_DNA"/>
</dbReference>
<sequence length="312" mass="36781">MNNYSHNSNQKTEQLNTLNSFDSNSENTDLMLGELLIFMKYSKINQEKTRLCLKKELNNSNMNPNNMYYQNRQMKPTSKISSLSLLSSFLVDQNRNLKDHFVKKIPEASHVADNSNVSDHKAFGLINTDCYQENGNTNTGIDDSNRKSPTISFNNNNKKVKECKTEIMNDNNSSLMDKKLREDTSGNKISKFELKIFLNQKPKLSWGERLFYIKQYDKNLVQGHPELFYTKNYPIYSKQDQILIINKTIFPLIINLTKGITKNIDYNLYQNAYKSCQRGLIEWFRRKNYKNHTRYSRDKMEFHPNSFYHNHL</sequence>
<keyword evidence="2" id="KW-1185">Reference proteome</keyword>
<evidence type="ECO:0000313" key="2">
    <source>
        <dbReference type="Proteomes" id="UP001150062"/>
    </source>
</evidence>
<reference evidence="1" key="1">
    <citation type="submission" date="2022-08" db="EMBL/GenBank/DDBJ databases">
        <title>Novel sulfate-reducing endosymbionts in the free-living metamonad Anaeramoeba.</title>
        <authorList>
            <person name="Jerlstrom-Hultqvist J."/>
            <person name="Cepicka I."/>
            <person name="Gallot-Lavallee L."/>
            <person name="Salas-Leiva D."/>
            <person name="Curtis B.A."/>
            <person name="Zahonova K."/>
            <person name="Pipaliya S."/>
            <person name="Dacks J."/>
            <person name="Roger A.J."/>
        </authorList>
    </citation>
    <scope>NUCLEOTIDE SEQUENCE</scope>
    <source>
        <strain evidence="1">Schooner1</strain>
    </source>
</reference>